<dbReference type="InterPro" id="IPR049507">
    <property type="entry name" value="SHLD2_OB1"/>
</dbReference>
<accession>A0A9P3HLJ4</accession>
<feature type="region of interest" description="Disordered" evidence="1">
    <location>
        <begin position="364"/>
        <end position="474"/>
    </location>
</feature>
<feature type="compositionally biased region" description="Polar residues" evidence="1">
    <location>
        <begin position="454"/>
        <end position="466"/>
    </location>
</feature>
<feature type="compositionally biased region" description="Basic and acidic residues" evidence="1">
    <location>
        <begin position="381"/>
        <end position="397"/>
    </location>
</feature>
<dbReference type="OrthoDB" id="2446218at2759"/>
<feature type="compositionally biased region" description="Basic and acidic residues" evidence="1">
    <location>
        <begin position="501"/>
        <end position="525"/>
    </location>
</feature>
<proteinExistence type="predicted"/>
<organism evidence="3 4">
    <name type="scientific">Entomortierella parvispora</name>
    <dbReference type="NCBI Taxonomy" id="205924"/>
    <lineage>
        <taxon>Eukaryota</taxon>
        <taxon>Fungi</taxon>
        <taxon>Fungi incertae sedis</taxon>
        <taxon>Mucoromycota</taxon>
        <taxon>Mortierellomycotina</taxon>
        <taxon>Mortierellomycetes</taxon>
        <taxon>Mortierellales</taxon>
        <taxon>Mortierellaceae</taxon>
        <taxon>Entomortierella</taxon>
    </lineage>
</organism>
<feature type="compositionally biased region" description="Low complexity" evidence="1">
    <location>
        <begin position="283"/>
        <end position="299"/>
    </location>
</feature>
<feature type="compositionally biased region" description="Polar residues" evidence="1">
    <location>
        <begin position="80"/>
        <end position="102"/>
    </location>
</feature>
<feature type="region of interest" description="Disordered" evidence="1">
    <location>
        <begin position="282"/>
        <end position="323"/>
    </location>
</feature>
<evidence type="ECO:0000313" key="4">
    <source>
        <dbReference type="Proteomes" id="UP000827284"/>
    </source>
</evidence>
<name>A0A9P3HLJ4_9FUNG</name>
<reference evidence="3" key="2">
    <citation type="journal article" date="2022" name="Microbiol. Resour. Announc.">
        <title>Whole-Genome Sequence of Entomortierella parvispora E1425, a Mucoromycotan Fungus Associated with Burkholderiaceae-Related Endosymbiotic Bacteria.</title>
        <authorList>
            <person name="Herlambang A."/>
            <person name="Guo Y."/>
            <person name="Takashima Y."/>
            <person name="Narisawa K."/>
            <person name="Ohta H."/>
            <person name="Nishizawa T."/>
        </authorList>
    </citation>
    <scope>NUCLEOTIDE SEQUENCE</scope>
    <source>
        <strain evidence="3">E1425</strain>
    </source>
</reference>
<feature type="region of interest" description="Disordered" evidence="1">
    <location>
        <begin position="1"/>
        <end position="270"/>
    </location>
</feature>
<feature type="compositionally biased region" description="Acidic residues" evidence="1">
    <location>
        <begin position="160"/>
        <end position="176"/>
    </location>
</feature>
<dbReference type="PANTHER" id="PTHR48125:SF10">
    <property type="entry name" value="OS12G0136300 PROTEIN"/>
    <property type="match status" value="1"/>
</dbReference>
<feature type="region of interest" description="Disordered" evidence="1">
    <location>
        <begin position="496"/>
        <end position="583"/>
    </location>
</feature>
<comment type="caution">
    <text evidence="3">The sequence shown here is derived from an EMBL/GenBank/DDBJ whole genome shotgun (WGS) entry which is preliminary data.</text>
</comment>
<feature type="compositionally biased region" description="Low complexity" evidence="1">
    <location>
        <begin position="56"/>
        <end position="73"/>
    </location>
</feature>
<dbReference type="Proteomes" id="UP000827284">
    <property type="component" value="Unassembled WGS sequence"/>
</dbReference>
<feature type="compositionally biased region" description="Low complexity" evidence="1">
    <location>
        <begin position="539"/>
        <end position="548"/>
    </location>
</feature>
<feature type="compositionally biased region" description="Basic residues" evidence="1">
    <location>
        <begin position="135"/>
        <end position="148"/>
    </location>
</feature>
<protein>
    <recommendedName>
        <fullName evidence="2">Shieldin complex subunit 2 first OB fold domain-containing protein</fullName>
    </recommendedName>
</protein>
<dbReference type="EMBL" id="BQFW01000015">
    <property type="protein sequence ID" value="GJJ78800.1"/>
    <property type="molecule type" value="Genomic_DNA"/>
</dbReference>
<sequence length="1134" mass="125107">MLPPTSARKQVSAPKGVRPSAASTSASSNMQEQDGRPGLKRDFSDIIPSTFPTNPTMSVSFSRTSSSETTSSSWDFDLNPGQNITNNRDQLSVDTDQTTYDESTSPIIPSLSPPPRDNQPHLPLLSPVLIQPSRKPAKTATRHLKNHYQRPQEPSRTLEEDLDPDPIADFDSDEDSNSTTVAEVMDEPILNSLAPTTASAMGTAWAPSKSHRKKTQNPRGRGALLQPAPSPLPPQRPQHLVSPGRQKFHVPLPSPAKQDTAPSSPARPLRPVSELSRIFAAVSPASSSTTTTSTNSTTSIPPPPTETYSSTTVLPPLRQRTNSGRLATHIATLKTTTMANAVVTVSVPKLRLTDIARSFRLPTFAPGHQKVSPSGPKAHHPTNEIKDEQRVETRTRYNESNNSRVRADQGVGGNTSEKRKATDSLSGHRESPKWNHVKQEQDREGSKPEKVTTRPPQSQTPGSASTEYDDTSPIIPVIGRDIPLVDDHPLPVARTELLSTGHEKQSGREDQEKQRREKERKKQELLSEVYAMRRTLKQSSSSESTSPPLILPPPPPATSTSPASTEKPAPIHSEPISDKDRIPIPEDILEYAPKLTPIDQIKWAPVKEGRYHIFALVMAIEPMEVIAAKAYTSNSSRSFQKVLVSVCDQSTTSFKVVLWREKADWIYLFKPGDAVLFTDLQMKEYRNKISGNSSSWSRMTRLDGSVMSRYKGSKDNRDDPAATTIESTVQVFMEKRRVLALDLLDPDKGIARAPSCYLSPSMSLFSPPQHPQEQGFQQIGPGTTASVIVKSTPGPVTTPSTSIARPPTAKGSILPLVASGASIRASVVYRMLIAPNDDSAGWEIGAVMANGRFVKVQSTSNAPMWITKIVPGKLMNFFGKFTKLNDGTVVFSLDGARDPASLSENAWGNSIKQIELKRFRSIRSLREHQFMGDALVEEATIFAVRFYNLTSNYNVDDNDQEAMFSFIQCYCKGCSSPAVASPQNPSILFCPHCHLDPQRRQTSTLEWYYPPFEITLTDRTNISRLGASLSMEMIQVRCQMELGNQVFAEVPADKWMTSGDEADFWKCRDQWVQIMRQLNNANSESDEDNVEEDRTSKDSAQGQPGPLEVRKKKVKAEVRVGLNFAAKGLSIHYL</sequence>
<keyword evidence="4" id="KW-1185">Reference proteome</keyword>
<dbReference type="InterPro" id="IPR012340">
    <property type="entry name" value="NA-bd_OB-fold"/>
</dbReference>
<evidence type="ECO:0000259" key="2">
    <source>
        <dbReference type="Pfam" id="PF21669"/>
    </source>
</evidence>
<gene>
    <name evidence="3" type="ORF">EMPS_11159</name>
</gene>
<feature type="compositionally biased region" description="Basic and acidic residues" evidence="1">
    <location>
        <begin position="416"/>
        <end position="452"/>
    </location>
</feature>
<evidence type="ECO:0000313" key="3">
    <source>
        <dbReference type="EMBL" id="GJJ78800.1"/>
    </source>
</evidence>
<dbReference type="AlphaFoldDB" id="A0A9P3HLJ4"/>
<dbReference type="Gene3D" id="2.40.50.140">
    <property type="entry name" value="Nucleic acid-binding proteins"/>
    <property type="match status" value="1"/>
</dbReference>
<feature type="compositionally biased region" description="Low complexity" evidence="1">
    <location>
        <begin position="558"/>
        <end position="570"/>
    </location>
</feature>
<evidence type="ECO:0000256" key="1">
    <source>
        <dbReference type="SAM" id="MobiDB-lite"/>
    </source>
</evidence>
<feature type="domain" description="Shieldin complex subunit 2 first OB fold" evidence="2">
    <location>
        <begin position="606"/>
        <end position="704"/>
    </location>
</feature>
<feature type="region of interest" description="Disordered" evidence="1">
    <location>
        <begin position="1080"/>
        <end position="1110"/>
    </location>
</feature>
<reference evidence="3" key="1">
    <citation type="submission" date="2021-11" db="EMBL/GenBank/DDBJ databases">
        <authorList>
            <person name="Herlambang A."/>
            <person name="Guo Y."/>
            <person name="Takashima Y."/>
            <person name="Nishizawa T."/>
        </authorList>
    </citation>
    <scope>NUCLEOTIDE SEQUENCE</scope>
    <source>
        <strain evidence="3">E1425</strain>
    </source>
</reference>
<dbReference type="Pfam" id="PF21669">
    <property type="entry name" value="SHLD2_OB1"/>
    <property type="match status" value="1"/>
</dbReference>
<feature type="compositionally biased region" description="Polar residues" evidence="1">
    <location>
        <begin position="21"/>
        <end position="32"/>
    </location>
</feature>
<dbReference type="SUPFAM" id="SSF50249">
    <property type="entry name" value="Nucleic acid-binding proteins"/>
    <property type="match status" value="1"/>
</dbReference>
<feature type="compositionally biased region" description="Basic and acidic residues" evidence="1">
    <location>
        <begin position="33"/>
        <end position="44"/>
    </location>
</feature>
<dbReference type="PANTHER" id="PTHR48125">
    <property type="entry name" value="LP07818P1"/>
    <property type="match status" value="1"/>
</dbReference>